<sequence>MTYYLLDHPPASPQFYPSRANPATWAVSVHTSEGSTGPGAALALAQFITRRTDPGSYAVVVDSETTIEMVPPDYTTYSVAASGYNSRTWSICLAGRTAELSPDDPNTLAMIDRAGTAIFELWATQGVNIPAALNWIGTDALTAAGLFCHGDVQPWDRTDAWSLHPDRSALDTLLVQAVARHLPHPPNPPGDEMNRYLIRGNNAGEVYLADAGLGWKWHIPAGQIANIVYALGVGGGQIITPPGANVIIIEGVNVWVADQAFVDAIPRTK</sequence>
<dbReference type="EMBL" id="LR796843">
    <property type="protein sequence ID" value="CAB4169409.1"/>
    <property type="molecule type" value="Genomic_DNA"/>
</dbReference>
<dbReference type="Pfam" id="PF01510">
    <property type="entry name" value="Amidase_2"/>
    <property type="match status" value="1"/>
</dbReference>
<evidence type="ECO:0000313" key="4">
    <source>
        <dbReference type="EMBL" id="CAB4169409.1"/>
    </source>
</evidence>
<keyword evidence="1" id="KW-0929">Antimicrobial</keyword>
<protein>
    <submittedName>
        <fullName evidence="5">N-acetylmuramoyl-L-alanine amidase domain containing protein</fullName>
    </submittedName>
</protein>
<evidence type="ECO:0000256" key="1">
    <source>
        <dbReference type="ARBA" id="ARBA00022529"/>
    </source>
</evidence>
<accession>A0A6J5RM51</accession>
<organism evidence="5">
    <name type="scientific">uncultured Caudovirales phage</name>
    <dbReference type="NCBI Taxonomy" id="2100421"/>
    <lineage>
        <taxon>Viruses</taxon>
        <taxon>Duplodnaviria</taxon>
        <taxon>Heunggongvirae</taxon>
        <taxon>Uroviricota</taxon>
        <taxon>Caudoviricetes</taxon>
        <taxon>Peduoviridae</taxon>
        <taxon>Maltschvirus</taxon>
        <taxon>Maltschvirus maltsch</taxon>
    </lineage>
</organism>
<evidence type="ECO:0000256" key="2">
    <source>
        <dbReference type="ARBA" id="ARBA00022638"/>
    </source>
</evidence>
<name>A0A6J5RM51_9CAUD</name>
<keyword evidence="2" id="KW-0081">Bacteriolytic enzyme</keyword>
<dbReference type="GO" id="GO:0001897">
    <property type="term" value="P:symbiont-mediated cytolysis of host cell"/>
    <property type="evidence" value="ECO:0007669"/>
    <property type="project" value="UniProtKB-ARBA"/>
</dbReference>
<feature type="domain" description="N-acetylmuramoyl-L-alanine amidase" evidence="3">
    <location>
        <begin position="27"/>
        <end position="129"/>
    </location>
</feature>
<dbReference type="SUPFAM" id="SSF55846">
    <property type="entry name" value="N-acetylmuramoyl-L-alanine amidase-like"/>
    <property type="match status" value="1"/>
</dbReference>
<evidence type="ECO:0000259" key="3">
    <source>
        <dbReference type="Pfam" id="PF01510"/>
    </source>
</evidence>
<dbReference type="InterPro" id="IPR002502">
    <property type="entry name" value="Amidase_domain"/>
</dbReference>
<dbReference type="GO" id="GO:0009253">
    <property type="term" value="P:peptidoglycan catabolic process"/>
    <property type="evidence" value="ECO:0007669"/>
    <property type="project" value="InterPro"/>
</dbReference>
<reference evidence="5" key="1">
    <citation type="submission" date="2020-05" db="EMBL/GenBank/DDBJ databases">
        <authorList>
            <person name="Chiriac C."/>
            <person name="Salcher M."/>
            <person name="Ghai R."/>
            <person name="Kavagutti S V."/>
        </authorList>
    </citation>
    <scope>NUCLEOTIDE SEQUENCE</scope>
</reference>
<dbReference type="InterPro" id="IPR036505">
    <property type="entry name" value="Amidase/PGRP_sf"/>
</dbReference>
<proteinExistence type="predicted"/>
<evidence type="ECO:0000313" key="5">
    <source>
        <dbReference type="EMBL" id="CAB4194731.1"/>
    </source>
</evidence>
<dbReference type="GO" id="GO:0008745">
    <property type="term" value="F:N-acetylmuramoyl-L-alanine amidase activity"/>
    <property type="evidence" value="ECO:0007669"/>
    <property type="project" value="InterPro"/>
</dbReference>
<gene>
    <name evidence="5" type="ORF">UFOVP1282_14</name>
    <name evidence="4" type="ORF">UFOVP888_15</name>
</gene>
<dbReference type="GO" id="GO:0042742">
    <property type="term" value="P:defense response to bacterium"/>
    <property type="evidence" value="ECO:0007669"/>
    <property type="project" value="UniProtKB-KW"/>
</dbReference>
<dbReference type="Gene3D" id="3.40.80.10">
    <property type="entry name" value="Peptidoglycan recognition protein-like"/>
    <property type="match status" value="1"/>
</dbReference>
<dbReference type="EMBL" id="LR797221">
    <property type="protein sequence ID" value="CAB4194731.1"/>
    <property type="molecule type" value="Genomic_DNA"/>
</dbReference>